<dbReference type="GO" id="GO:0045087">
    <property type="term" value="P:innate immune response"/>
    <property type="evidence" value="ECO:0007669"/>
    <property type="project" value="UniProtKB-KW"/>
</dbReference>
<reference evidence="6" key="1">
    <citation type="submission" date="2015-12" db="EMBL/GenBank/DDBJ databases">
        <title>De novo transcriptome assembly of four potential Pierce s Disease insect vectors from Arizona vineyards.</title>
        <authorList>
            <person name="Tassone E.E."/>
        </authorList>
    </citation>
    <scope>NUCLEOTIDE SEQUENCE</scope>
</reference>
<keyword evidence="3" id="KW-0391">Immunity</keyword>
<evidence type="ECO:0000256" key="4">
    <source>
        <dbReference type="SAM" id="Phobius"/>
    </source>
</evidence>
<feature type="transmembrane region" description="Helical" evidence="4">
    <location>
        <begin position="102"/>
        <end position="124"/>
    </location>
</feature>
<organism evidence="6">
    <name type="scientific">Clastoptera arizonana</name>
    <name type="common">Arizona spittle bug</name>
    <dbReference type="NCBI Taxonomy" id="38151"/>
    <lineage>
        <taxon>Eukaryota</taxon>
        <taxon>Metazoa</taxon>
        <taxon>Ecdysozoa</taxon>
        <taxon>Arthropoda</taxon>
        <taxon>Hexapoda</taxon>
        <taxon>Insecta</taxon>
        <taxon>Pterygota</taxon>
        <taxon>Neoptera</taxon>
        <taxon>Paraneoptera</taxon>
        <taxon>Hemiptera</taxon>
        <taxon>Auchenorrhyncha</taxon>
        <taxon>Cercopoidea</taxon>
        <taxon>Clastopteridae</taxon>
        <taxon>Clastoptera</taxon>
    </lineage>
</organism>
<dbReference type="CDD" id="cd06583">
    <property type="entry name" value="PGRP"/>
    <property type="match status" value="1"/>
</dbReference>
<dbReference type="AlphaFoldDB" id="A0A1B6DCW3"/>
<dbReference type="EMBL" id="GEDC01013764">
    <property type="protein sequence ID" value="JAS23534.1"/>
    <property type="molecule type" value="Transcribed_RNA"/>
</dbReference>
<dbReference type="Gene3D" id="3.40.80.10">
    <property type="entry name" value="Peptidoglycan recognition protein-like"/>
    <property type="match status" value="1"/>
</dbReference>
<keyword evidence="4" id="KW-0812">Transmembrane</keyword>
<feature type="domain" description="Peptidoglycan recognition protein family" evidence="5">
    <location>
        <begin position="133"/>
        <end position="278"/>
    </location>
</feature>
<comment type="similarity">
    <text evidence="1">Belongs to the N-acetylmuramoyl-L-alanine amidase 2 family.</text>
</comment>
<evidence type="ECO:0000313" key="6">
    <source>
        <dbReference type="EMBL" id="JAS23534.1"/>
    </source>
</evidence>
<evidence type="ECO:0000256" key="1">
    <source>
        <dbReference type="ARBA" id="ARBA00007553"/>
    </source>
</evidence>
<evidence type="ECO:0000256" key="3">
    <source>
        <dbReference type="ARBA" id="ARBA00022859"/>
    </source>
</evidence>
<sequence>MVSCSEHMESCGEHTESTTDLVECQNFNNECNEYINSDLKQYCDLPTAIQNGIVDKLNGDIISVSNSNNIHVGAKIGKVIVDSFTVVTAAKDKKIDYRKRKIIIGVLCSLCSCVVLASLIYFTFLNKNDIEWLVKREKWGAKDAKSPCTESEYKEVVEIVLFQTNTDFCYDFYDCSQIVRNIQDEDLTDVFATDIKYNFLIGGDGKIYQGLDWLCKGEHVFLPFSSIHIGIIGDFRKAGHNNHLSDLQKDALQKLFKYGVETHKLYDKFGISPACCYKNTSDPGENILNEIVHFPEYVRACLHTDNCDYSYISDIDVIMNYTIFDS</sequence>
<dbReference type="InterPro" id="IPR006619">
    <property type="entry name" value="PGRP_domain_met/bac"/>
</dbReference>
<dbReference type="SUPFAM" id="SSF55846">
    <property type="entry name" value="N-acetylmuramoyl-L-alanine amidase-like"/>
    <property type="match status" value="1"/>
</dbReference>
<evidence type="ECO:0000259" key="5">
    <source>
        <dbReference type="SMART" id="SM00701"/>
    </source>
</evidence>
<proteinExistence type="inferred from homology"/>
<keyword evidence="4" id="KW-1133">Transmembrane helix</keyword>
<dbReference type="GO" id="GO:0008270">
    <property type="term" value="F:zinc ion binding"/>
    <property type="evidence" value="ECO:0007669"/>
    <property type="project" value="InterPro"/>
</dbReference>
<accession>A0A1B6DCW3</accession>
<dbReference type="InterPro" id="IPR036505">
    <property type="entry name" value="Amidase/PGRP_sf"/>
</dbReference>
<gene>
    <name evidence="6" type="ORF">g.38223</name>
</gene>
<dbReference type="PANTHER" id="PTHR11022">
    <property type="entry name" value="PEPTIDOGLYCAN RECOGNITION PROTEIN"/>
    <property type="match status" value="1"/>
</dbReference>
<keyword evidence="4" id="KW-0472">Membrane</keyword>
<dbReference type="GO" id="GO:0009253">
    <property type="term" value="P:peptidoglycan catabolic process"/>
    <property type="evidence" value="ECO:0007669"/>
    <property type="project" value="InterPro"/>
</dbReference>
<dbReference type="InterPro" id="IPR002502">
    <property type="entry name" value="Amidase_domain"/>
</dbReference>
<dbReference type="InterPro" id="IPR015510">
    <property type="entry name" value="PGRP"/>
</dbReference>
<dbReference type="SMART" id="SM00701">
    <property type="entry name" value="PGRP"/>
    <property type="match status" value="1"/>
</dbReference>
<dbReference type="PANTHER" id="PTHR11022:SF74">
    <property type="entry name" value="PEPTIDOGLYCAN-RECOGNITION PROTEIN SA"/>
    <property type="match status" value="1"/>
</dbReference>
<dbReference type="GO" id="GO:0008745">
    <property type="term" value="F:N-acetylmuramoyl-L-alanine amidase activity"/>
    <property type="evidence" value="ECO:0007669"/>
    <property type="project" value="InterPro"/>
</dbReference>
<dbReference type="Pfam" id="PF01510">
    <property type="entry name" value="Amidase_2"/>
    <property type="match status" value="1"/>
</dbReference>
<keyword evidence="2" id="KW-0399">Innate immunity</keyword>
<name>A0A1B6DCW3_9HEMI</name>
<evidence type="ECO:0000256" key="2">
    <source>
        <dbReference type="ARBA" id="ARBA00022588"/>
    </source>
</evidence>
<protein>
    <recommendedName>
        <fullName evidence="5">Peptidoglycan recognition protein family domain-containing protein</fullName>
    </recommendedName>
</protein>